<name>X1NI14_9ZZZZ</name>
<feature type="non-terminal residue" evidence="1">
    <location>
        <position position="1"/>
    </location>
</feature>
<dbReference type="SUPFAM" id="SSF48452">
    <property type="entry name" value="TPR-like"/>
    <property type="match status" value="1"/>
</dbReference>
<evidence type="ECO:0000313" key="1">
    <source>
        <dbReference type="EMBL" id="GAI43657.1"/>
    </source>
</evidence>
<dbReference type="InterPro" id="IPR011990">
    <property type="entry name" value="TPR-like_helical_dom_sf"/>
</dbReference>
<dbReference type="AlphaFoldDB" id="X1NI14"/>
<dbReference type="InterPro" id="IPR019734">
    <property type="entry name" value="TPR_rpt"/>
</dbReference>
<reference evidence="1" key="1">
    <citation type="journal article" date="2014" name="Front. Microbiol.">
        <title>High frequency of phylogenetically diverse reductive dehalogenase-homologous genes in deep subseafloor sedimentary metagenomes.</title>
        <authorList>
            <person name="Kawai M."/>
            <person name="Futagami T."/>
            <person name="Toyoda A."/>
            <person name="Takaki Y."/>
            <person name="Nishi S."/>
            <person name="Hori S."/>
            <person name="Arai W."/>
            <person name="Tsubouchi T."/>
            <person name="Morono Y."/>
            <person name="Uchiyama I."/>
            <person name="Ito T."/>
            <person name="Fujiyama A."/>
            <person name="Inagaki F."/>
            <person name="Takami H."/>
        </authorList>
    </citation>
    <scope>NUCLEOTIDE SEQUENCE</scope>
    <source>
        <strain evidence="1">Expedition CK06-06</strain>
    </source>
</reference>
<proteinExistence type="predicted"/>
<gene>
    <name evidence="1" type="ORF">S06H3_46781</name>
</gene>
<dbReference type="SMART" id="SM00028">
    <property type="entry name" value="TPR"/>
    <property type="match status" value="2"/>
</dbReference>
<comment type="caution">
    <text evidence="1">The sequence shown here is derived from an EMBL/GenBank/DDBJ whole genome shotgun (WGS) entry which is preliminary data.</text>
</comment>
<organism evidence="1">
    <name type="scientific">marine sediment metagenome</name>
    <dbReference type="NCBI Taxonomy" id="412755"/>
    <lineage>
        <taxon>unclassified sequences</taxon>
        <taxon>metagenomes</taxon>
        <taxon>ecological metagenomes</taxon>
    </lineage>
</organism>
<dbReference type="PROSITE" id="PS50005">
    <property type="entry name" value="TPR"/>
    <property type="match status" value="2"/>
</dbReference>
<accession>X1NI14</accession>
<dbReference type="EMBL" id="BARV01029325">
    <property type="protein sequence ID" value="GAI43657.1"/>
    <property type="molecule type" value="Genomic_DNA"/>
</dbReference>
<dbReference type="Pfam" id="PF13414">
    <property type="entry name" value="TPR_11"/>
    <property type="match status" value="1"/>
</dbReference>
<dbReference type="Gene3D" id="1.25.40.10">
    <property type="entry name" value="Tetratricopeptide repeat domain"/>
    <property type="match status" value="1"/>
</dbReference>
<protein>
    <submittedName>
        <fullName evidence="1">Uncharacterized protein</fullName>
    </submittedName>
</protein>
<sequence length="101" mass="11810">FFNVKYPDNYDFNILSGIYYLEKNDHENADKYFNKAIELDSSKPLPYYQIGLIQVQKGDFGSACDNWKKALLLSPGEELIKKIRHCLKITVELTEFLKKEV</sequence>